<dbReference type="SUPFAM" id="SSF51055">
    <property type="entry name" value="Carbohydrate binding domain"/>
    <property type="match status" value="1"/>
</dbReference>
<organism evidence="9 10">
    <name type="scientific">Euroglyphus maynei</name>
    <name type="common">Mayne's house dust mite</name>
    <dbReference type="NCBI Taxonomy" id="6958"/>
    <lineage>
        <taxon>Eukaryota</taxon>
        <taxon>Metazoa</taxon>
        <taxon>Ecdysozoa</taxon>
        <taxon>Arthropoda</taxon>
        <taxon>Chelicerata</taxon>
        <taxon>Arachnida</taxon>
        <taxon>Acari</taxon>
        <taxon>Acariformes</taxon>
        <taxon>Sarcoptiformes</taxon>
        <taxon>Astigmata</taxon>
        <taxon>Psoroptidia</taxon>
        <taxon>Analgoidea</taxon>
        <taxon>Pyroglyphidae</taxon>
        <taxon>Pyroglyphinae</taxon>
        <taxon>Euroglyphus</taxon>
    </lineage>
</organism>
<dbReference type="SUPFAM" id="SSF160719">
    <property type="entry name" value="gpW/gp25-like"/>
    <property type="match status" value="1"/>
</dbReference>
<dbReference type="GO" id="GO:0030246">
    <property type="term" value="F:carbohydrate binding"/>
    <property type="evidence" value="ECO:0007669"/>
    <property type="project" value="InterPro"/>
</dbReference>
<dbReference type="InterPro" id="IPR045361">
    <property type="entry name" value="CIS_tube_prot_N"/>
</dbReference>
<evidence type="ECO:0000259" key="7">
    <source>
        <dbReference type="PROSITE" id="PS50853"/>
    </source>
</evidence>
<dbReference type="InterPro" id="IPR001223">
    <property type="entry name" value="Glyco_hydro18_cat"/>
</dbReference>
<protein>
    <recommendedName>
        <fullName evidence="11">Chitinase-like protein</fullName>
    </recommendedName>
</protein>
<dbReference type="SUPFAM" id="SSF81296">
    <property type="entry name" value="E set domains"/>
    <property type="match status" value="1"/>
</dbReference>
<dbReference type="InterPro" id="IPR014756">
    <property type="entry name" value="Ig_E-set"/>
</dbReference>
<dbReference type="InterPro" id="IPR011747">
    <property type="entry name" value="CHP02241"/>
</dbReference>
<dbReference type="PROSITE" id="PS01095">
    <property type="entry name" value="GH18_1"/>
    <property type="match status" value="1"/>
</dbReference>
<dbReference type="GO" id="GO:0005198">
    <property type="term" value="F:structural molecule activity"/>
    <property type="evidence" value="ECO:0007669"/>
    <property type="project" value="InterPro"/>
</dbReference>
<dbReference type="EMBL" id="MUJZ01055907">
    <property type="protein sequence ID" value="OTF72485.1"/>
    <property type="molecule type" value="Genomic_DNA"/>
</dbReference>
<dbReference type="PANTHER" id="PTHR35861">
    <property type="match status" value="1"/>
</dbReference>
<dbReference type="InterPro" id="IPR036116">
    <property type="entry name" value="FN3_sf"/>
</dbReference>
<evidence type="ECO:0000256" key="1">
    <source>
        <dbReference type="ARBA" id="ARBA00008005"/>
    </source>
</evidence>
<dbReference type="Pfam" id="PF17482">
    <property type="entry name" value="Phage_sheath_1C"/>
    <property type="match status" value="2"/>
</dbReference>
<dbReference type="Pfam" id="PF04984">
    <property type="entry name" value="Phage_sheath_1"/>
    <property type="match status" value="2"/>
</dbReference>
<dbReference type="CDD" id="cd21177">
    <property type="entry name" value="LPMO_AA10"/>
    <property type="match status" value="1"/>
</dbReference>
<dbReference type="SMART" id="SM00060">
    <property type="entry name" value="FN3"/>
    <property type="match status" value="2"/>
</dbReference>
<dbReference type="InterPro" id="IPR036573">
    <property type="entry name" value="CBM_sf_5/12"/>
</dbReference>
<dbReference type="InterPro" id="IPR037026">
    <property type="entry name" value="Vgr_OB-fold_dom_sf"/>
</dbReference>
<comment type="caution">
    <text evidence="9">The sequence shown here is derived from an EMBL/GenBank/DDBJ whole genome shotgun (WGS) entry which is preliminary data.</text>
</comment>
<dbReference type="SUPFAM" id="SSF49265">
    <property type="entry name" value="Fibronectin type III"/>
    <property type="match status" value="1"/>
</dbReference>
<dbReference type="InterPro" id="IPR017853">
    <property type="entry name" value="GH"/>
</dbReference>
<dbReference type="Pfam" id="PF04717">
    <property type="entry name" value="Phage_base_V"/>
    <property type="match status" value="1"/>
</dbReference>
<sequence>MESDCEMETLAMSVTYLKTQVERLCQGYKQGRFTEIRLSEIPVNYNVIVVAFMKVLDNDDHIPDFKPYKDTESEFRRQVDLVHLQGRKVLISLGGADAHIELHNGDEVALANRIIALTKQYDFDGLDIDLEQAAITAANNQTVIPSALKIVKDHFRPLNKNFIISMAPEFPYLTKGREYNTYIESLEGYYDYIAPQFYNQGGDGVYVEGIGWIAQNNEVLKEDFLYYLTESLVTGTRGFIKIPHDKFIIGLPSNNDAAATGYVIDPQNVYNALARLKAAGQDILGLMTWSINWDAGFNNSGEAYAWEFINRYGYLAGDGIEPGPGPEYPQWTIGKRYDDDDMVHWDSSVWRCLMVHDSNSYWAPNLATSLWRSSVIDNNRKGKITVEKCSSDKISTGKSGPQPRHGHVFSPASRAYIAWQEGKIDTGMLNQRECGKFFPAQDSGLTDIVSYANQGNGNFLDDAGTHWSKHNVMSAEMLKISWYYSAPHSTRRWNYFITRKDWNPNLPLSRAQFEDKPFYKVELTEQPYWSHGAALTPPQPTEHNVMLPQRSGYHVLLAVWEVANTGNAFYHVIDLDFSDNNNDSDVDPVAPDGLRANSVTASSITLKWNASVTPAFAYRLYRDGNPIGQVTELTFIDSGLSKNTAYSYAVSTLNEEGTESALSQAIIVRTSDVIIPGTPPTQPSHLHSMGVTVDTVKLMWGGATSNGTLAGYIIYRDGHEIARTSVAQLTYDDSAIKAGTIYRYFVVAFDTQAQLSVPSNVLSVKTSSNEDNGSSQYPEWKLGTYYPTGKKVSYQGDKASDVGRGDDIAVQYPIPTYRFIVTLGDEQVPFTSASGLDINFDTIEYRDGTGNWFKMPGQRQVPNITLSKGVFPGKNAMYEWINSIQLNQVEKKDIMISLTNEAGTQVLVSWNVSNAFPTSLTSPGYVAMTVTTTYPGVYLSEDAVSSFSVNGAATAVPLFAYDINSAATTNEPIQVFRNWAEFTAVYPTPLEDAFYTSLSLWFMHGGGKCYLVDVTKIADAVAQYDDITLIVAAGTGTTTATPIYDAFNLVVSQGYRIFGLFDGPQDKIAGTAKPDEVMDVYPTSPFGAVFYPWCTLASGGAVPPSAIAAAAIAQTDRTRGVWKAPANQAVNGVTPMFAVSDDFQGTYNQGKALNMIRTFSGQGTVVWGARTLEDSDNWRYIPVRRLFNAVERDIQKALNKLVFEPNSQPTWQRVKAAVDSYLHGLWQQGALAGSTPADAWFVQVGKDLTMTPEEINQGKMIIKIGLAAEKNMPTDTTVPGVYIEEDASPAMSVSAGATAVPLFVARFTPLKSELAGAITRIGSWLDYTSLFDSNVPSSARVTVKSSEVEPPPASEETKKASSTAAARDGEATKQYTYQINDIAVLDPTASVALRLYFQNGGGPCYLYPLEKADDKAKLAALPGLVDEVGAITLLACPDPDEAYRTAVYAALAASLGLHKGYFLLADSTNGDAPSAVSGSAQVAVYYPNVEVPHTRTLGDKQVAITGYTDGTGTTIATLAGLRTANADFAGEIAQSLSGYLSAPLSLPPSALMAGVYGKTDGERGVWKAPANVVLNGVSDISVRVTREQQAALNPKGINVIRHFSDRGLVVWGSRTQKDDDDWRYIPVRRLFDAAERDIKKALQPMVFEPNSQPTWKRVQAAIDNYLHRLWQQGALAGNKAEEAYFVRVGKGITMTQDEINQGQMIIQVGMAAGETPFSTLYKDTVMAMVLPGVSYDETLLTQASNDDPVTMPLFIGYTFPDVAIPVTVMQPVSVGSLTQAIVHFGQRGTLAYSLRHFFENGGRQCYVLSLGPGQGEPAARLLALIVALQAPPMLETLLADDKTGLVLVPELSELNEVNAAEVDVDALWYQGWHALLTLCRQAPQRFALLELPDSPAQAVTLTGQSFSADLCQRGAAWWPRLETPYEDEASTPVVLSPLPAVAAAIQRSAHDNGVWKAPANLPLAKTRRPTQSILTSQTLLDNQGVSCNLIRSFVGKGVRLWGCRTLLNEENTAWRYIQTRLLVSSVEHYLSKLARAYLFEPNTAPTWMKLKGQVWTWLRQQWLAGAFFGTVEDEAFSLSIGLDDTMTQDDIHQGKMILQVRLALLAPAEFIDISLTLDHREGGENARNLWLAEQVDHGSLVLERGVMNASPLTLQFDRVLRRESTQWANVVIMLLNELSLPVTTWTLSHALPVRWQMGDLDAGSNQVEVTEPAPSAPSLPFAQHRDWDDERWVERIKQEVLEQLLERGRQDREGKIPAGSMSAMYNPETVQLDYQTRFDTEDTINTASQSNRYVISEPVGLNLTLLFDSQMPGNTTPIETQLAMLKSLCAVDAATGSPYFLRITWGKMRWENKGWFAGRARDLSVTYTLFDRDATPLRATVRLSLVADESFVIQHSLKAQSAPGRALVSVSDLASLPLLALSAGGALAGSVDPPAAGDERGGGMSHITLSIAGKPSTLGIRRLRVQQLINEIPLAQLELRIPTDNHGAADSAVQREVSRFSLGARVVIAQDKEPLFDGYLVQKKMQLKGKNWSVRLEARHALQKLTFLPHSRVFRQQDDSTVLKGLLQSAGVKVTQKAAAQLSSKHDQLIQFRLSDWQFIRSRLLSTNCWLLPDAASDKVVIRPLSDAATASRRLTRDSRDYRLYDINLSFDNRFTPDSLSLQGWDIAAQKLTPAQKSAAGAFRPWKPAGQVGQASAGRQDYALAFSMLPEATLQALSSSWLNYQQMTGVQGHIVLAGTRDFAAGESITLSGFGAGLDGTAILSGVNQLFDTENGWRSELVMGLPASMLEPAPPVRSLHIGTVAGFTADPQHLDRIALHLPALNLPDSLIFARLSKPWASKASGFCFYPEPGDEVVVGFIDSDPRYPIILGAMHNPKNTAPFPPDEKNNRKGLIVSQADQTQALMIDTEEKTLTLMAGDNALTLTGEGDIALQTPNALQLQAEGKVSIAGKQQVDITSEGEVAMRTPKALQLQADGEGAMSNDILTATLGQCWAFPPRFEPGGVSLTAGVEAVMQSLRVLFMTEPGERIMRESYGGGMHDFIFENITDELLANIHNRIEESILRHEPRALLKDVIIQPGAQDASRLRVQITVNLVVIDGDALTFNPQLGAITITPPPQPQIRGSGEASIEGKKVCIVGDEKQVSFTVDYIKPPFVASPGKGTLTIKALASDQLADFVTTPTPMIVVGSQFMTQFQPTTPAQDPQGKPDTDLSAATGVGTFINSQSFVTAG</sequence>
<evidence type="ECO:0000259" key="8">
    <source>
        <dbReference type="PROSITE" id="PS51910"/>
    </source>
</evidence>
<dbReference type="Pfam" id="PF19266">
    <property type="entry name" value="CIS_tube"/>
    <property type="match status" value="1"/>
</dbReference>
<keyword evidence="10" id="KW-1185">Reference proteome</keyword>
<dbReference type="CDD" id="cd02871">
    <property type="entry name" value="GH18_chitinase_D-like"/>
    <property type="match status" value="1"/>
</dbReference>
<dbReference type="CDD" id="cd00063">
    <property type="entry name" value="FN3"/>
    <property type="match status" value="2"/>
</dbReference>
<feature type="region of interest" description="Disordered" evidence="6">
    <location>
        <begin position="1342"/>
        <end position="1367"/>
    </location>
</feature>
<dbReference type="Gene3D" id="2.60.40.10">
    <property type="entry name" value="Immunoglobulins"/>
    <property type="match status" value="2"/>
</dbReference>
<keyword evidence="4 5" id="KW-0326">Glycosidase</keyword>
<dbReference type="InterPro" id="IPR004302">
    <property type="entry name" value="Cellulose/chitin-bd_N"/>
</dbReference>
<dbReference type="GO" id="GO:0004568">
    <property type="term" value="F:chitinase activity"/>
    <property type="evidence" value="ECO:0007669"/>
    <property type="project" value="UniProtKB-ARBA"/>
</dbReference>
<accession>A0A1Y3AZE0</accession>
<feature type="domain" description="Fibronectin type-III" evidence="7">
    <location>
        <begin position="682"/>
        <end position="769"/>
    </location>
</feature>
<evidence type="ECO:0000256" key="2">
    <source>
        <dbReference type="ARBA" id="ARBA00009121"/>
    </source>
</evidence>
<dbReference type="GO" id="GO:0006032">
    <property type="term" value="P:chitin catabolic process"/>
    <property type="evidence" value="ECO:0007669"/>
    <property type="project" value="UniProtKB-ARBA"/>
</dbReference>
<evidence type="ECO:0000256" key="4">
    <source>
        <dbReference type="ARBA" id="ARBA00023295"/>
    </source>
</evidence>
<dbReference type="NCBIfam" id="TIGR02241">
    <property type="entry name" value="conserved hypothetical phage tail region protein"/>
    <property type="match status" value="1"/>
</dbReference>
<dbReference type="Pfam" id="PF06841">
    <property type="entry name" value="Phage_T4_gp19"/>
    <property type="match status" value="2"/>
</dbReference>
<dbReference type="Gene3D" id="3.20.20.80">
    <property type="entry name" value="Glycosidases"/>
    <property type="match status" value="1"/>
</dbReference>
<evidence type="ECO:0008006" key="11">
    <source>
        <dbReference type="Google" id="ProtNLM"/>
    </source>
</evidence>
<feature type="domain" description="GH18" evidence="8">
    <location>
        <begin position="11"/>
        <end position="311"/>
    </location>
</feature>
<dbReference type="Gene3D" id="3.40.50.11780">
    <property type="match status" value="3"/>
</dbReference>
<evidence type="ECO:0000256" key="3">
    <source>
        <dbReference type="ARBA" id="ARBA00022801"/>
    </source>
</evidence>
<dbReference type="Pfam" id="PF19267">
    <property type="entry name" value="CIS_spike_tip"/>
    <property type="match status" value="1"/>
</dbReference>
<dbReference type="InterPro" id="IPR052042">
    <property type="entry name" value="Tail_sheath_structural"/>
</dbReference>
<dbReference type="InterPro" id="IPR013783">
    <property type="entry name" value="Ig-like_fold"/>
</dbReference>
<dbReference type="GO" id="GO:0005576">
    <property type="term" value="C:extracellular region"/>
    <property type="evidence" value="ECO:0007669"/>
    <property type="project" value="InterPro"/>
</dbReference>
<dbReference type="InterPro" id="IPR003961">
    <property type="entry name" value="FN3_dom"/>
</dbReference>
<dbReference type="Proteomes" id="UP000194236">
    <property type="component" value="Unassembled WGS sequence"/>
</dbReference>
<dbReference type="InterPro" id="IPR010667">
    <property type="entry name" value="Phage_T4_Gp19"/>
</dbReference>
<dbReference type="Gene3D" id="3.10.450.40">
    <property type="match status" value="1"/>
</dbReference>
<dbReference type="InterPro" id="IPR035089">
    <property type="entry name" value="Phage_sheath_subtilisin"/>
</dbReference>
<keyword evidence="3 5" id="KW-0378">Hydrolase</keyword>
<dbReference type="GO" id="GO:0005975">
    <property type="term" value="P:carbohydrate metabolic process"/>
    <property type="evidence" value="ECO:0007669"/>
    <property type="project" value="InterPro"/>
</dbReference>
<proteinExistence type="inferred from homology"/>
<dbReference type="SUPFAM" id="SSF69255">
    <property type="entry name" value="gp5 N-terminal domain-like"/>
    <property type="match status" value="1"/>
</dbReference>
<dbReference type="OrthoDB" id="2433322at2759"/>
<gene>
    <name evidence="9" type="ORF">BLA29_000014</name>
</gene>
<dbReference type="Pfam" id="PF00704">
    <property type="entry name" value="Glyco_hydro_18"/>
    <property type="match status" value="1"/>
</dbReference>
<dbReference type="Pfam" id="PF03067">
    <property type="entry name" value="LPMO_10"/>
    <property type="match status" value="1"/>
</dbReference>
<evidence type="ECO:0000256" key="5">
    <source>
        <dbReference type="RuleBase" id="RU000489"/>
    </source>
</evidence>
<dbReference type="Gene3D" id="2.40.50.230">
    <property type="entry name" value="Gp5 N-terminal domain"/>
    <property type="match status" value="1"/>
</dbReference>
<dbReference type="PANTHER" id="PTHR35861:SF1">
    <property type="entry name" value="PHAGE TAIL SHEATH PROTEIN"/>
    <property type="match status" value="1"/>
</dbReference>
<dbReference type="Gene3D" id="2.10.10.90">
    <property type="match status" value="1"/>
</dbReference>
<comment type="similarity">
    <text evidence="1">Belongs to the myoviridae tail sheath protein family.</text>
</comment>
<dbReference type="Gene3D" id="2.70.50.50">
    <property type="entry name" value="chitin-binding protein cbp21"/>
    <property type="match status" value="1"/>
</dbReference>
<dbReference type="InterPro" id="IPR001579">
    <property type="entry name" value="Glyco_hydro_18_chit_AS"/>
</dbReference>
<dbReference type="SUPFAM" id="SSF51445">
    <property type="entry name" value="(Trans)glycosidases"/>
    <property type="match status" value="1"/>
</dbReference>
<dbReference type="InterPro" id="IPR045362">
    <property type="entry name" value="CIS_spike_tip"/>
</dbReference>
<dbReference type="PROSITE" id="PS51910">
    <property type="entry name" value="GH18_2"/>
    <property type="match status" value="1"/>
</dbReference>
<dbReference type="SUPFAM" id="SSF69279">
    <property type="entry name" value="Phage tail proteins"/>
    <property type="match status" value="1"/>
</dbReference>
<name>A0A1Y3AZE0_EURMA</name>
<dbReference type="InterPro" id="IPR020287">
    <property type="entry name" value="Tail_sheath_C"/>
</dbReference>
<dbReference type="PROSITE" id="PS50853">
    <property type="entry name" value="FN3"/>
    <property type="match status" value="2"/>
</dbReference>
<evidence type="ECO:0000256" key="6">
    <source>
        <dbReference type="SAM" id="MobiDB-lite"/>
    </source>
</evidence>
<feature type="domain" description="Fibronectin type-III" evidence="7">
    <location>
        <begin position="590"/>
        <end position="673"/>
    </location>
</feature>
<dbReference type="InterPro" id="IPR006531">
    <property type="entry name" value="Gp5/Vgr_OB"/>
</dbReference>
<comment type="similarity">
    <text evidence="2">Belongs to the glycosyl hydrolase 18 family. Chitinase class II subfamily.</text>
</comment>
<evidence type="ECO:0000313" key="9">
    <source>
        <dbReference type="EMBL" id="OTF72485.1"/>
    </source>
</evidence>
<evidence type="ECO:0000313" key="10">
    <source>
        <dbReference type="Proteomes" id="UP000194236"/>
    </source>
</evidence>
<reference evidence="9 10" key="1">
    <citation type="submission" date="2017-03" db="EMBL/GenBank/DDBJ databases">
        <title>Genome Survey of Euroglyphus maynei.</title>
        <authorList>
            <person name="Arlian L.G."/>
            <person name="Morgan M.S."/>
            <person name="Rider S.D."/>
        </authorList>
    </citation>
    <scope>NUCLEOTIDE SEQUENCE [LARGE SCALE GENOMIC DNA]</scope>
    <source>
        <strain evidence="9">Arlian Lab</strain>
        <tissue evidence="9">Whole body</tissue>
    </source>
</reference>